<dbReference type="PANTHER" id="PTHR24421:SF37">
    <property type="entry name" value="SENSOR HISTIDINE KINASE NARS"/>
    <property type="match status" value="1"/>
</dbReference>
<keyword evidence="7 13" id="KW-0547">Nucleotide-binding</keyword>
<dbReference type="SUPFAM" id="SSF55874">
    <property type="entry name" value="ATPase domain of HSP90 chaperone/DNA topoisomerase II/histidine kinase"/>
    <property type="match status" value="1"/>
</dbReference>
<evidence type="ECO:0000256" key="11">
    <source>
        <dbReference type="ARBA" id="ARBA00023012"/>
    </source>
</evidence>
<dbReference type="InterPro" id="IPR017202">
    <property type="entry name" value="LiaS/VraS"/>
</dbReference>
<gene>
    <name evidence="17" type="ORF">NP439_11290</name>
</gene>
<protein>
    <recommendedName>
        <fullName evidence="13">Sensor histidine kinase</fullName>
        <ecNumber evidence="13">2.7.13.3</ecNumber>
    </recommendedName>
</protein>
<evidence type="ECO:0000313" key="17">
    <source>
        <dbReference type="EMBL" id="UUI05182.1"/>
    </source>
</evidence>
<evidence type="ECO:0000259" key="15">
    <source>
        <dbReference type="PROSITE" id="PS50109"/>
    </source>
</evidence>
<dbReference type="CDD" id="cd16917">
    <property type="entry name" value="HATPase_UhpB-NarQ-NarX-like"/>
    <property type="match status" value="1"/>
</dbReference>
<dbReference type="InterPro" id="IPR036890">
    <property type="entry name" value="HATPase_C_sf"/>
</dbReference>
<organism evidence="17 18">
    <name type="scientific">Oceanobacillus jeddahense</name>
    <dbReference type="NCBI Taxonomy" id="1462527"/>
    <lineage>
        <taxon>Bacteria</taxon>
        <taxon>Bacillati</taxon>
        <taxon>Bacillota</taxon>
        <taxon>Bacilli</taxon>
        <taxon>Bacillales</taxon>
        <taxon>Bacillaceae</taxon>
        <taxon>Oceanobacillus</taxon>
    </lineage>
</organism>
<evidence type="ECO:0000256" key="14">
    <source>
        <dbReference type="SAM" id="Phobius"/>
    </source>
</evidence>
<keyword evidence="12 13" id="KW-0472">Membrane</keyword>
<dbReference type="RefSeq" id="WP_256710074.1">
    <property type="nucleotide sequence ID" value="NZ_CP101914.1"/>
</dbReference>
<dbReference type="EMBL" id="CP101914">
    <property type="protein sequence ID" value="UUI05182.1"/>
    <property type="molecule type" value="Genomic_DNA"/>
</dbReference>
<dbReference type="SMART" id="SM00387">
    <property type="entry name" value="HATPase_c"/>
    <property type="match status" value="1"/>
</dbReference>
<dbReference type="Pfam" id="PF02518">
    <property type="entry name" value="HATPase_c"/>
    <property type="match status" value="1"/>
</dbReference>
<dbReference type="InterPro" id="IPR050482">
    <property type="entry name" value="Sensor_HK_TwoCompSys"/>
</dbReference>
<evidence type="ECO:0000256" key="1">
    <source>
        <dbReference type="ARBA" id="ARBA00000085"/>
    </source>
</evidence>
<keyword evidence="5 13" id="KW-0808">Transferase</keyword>
<dbReference type="InterPro" id="IPR005467">
    <property type="entry name" value="His_kinase_dom"/>
</dbReference>
<keyword evidence="11 13" id="KW-0902">Two-component regulatory system</keyword>
<dbReference type="PROSITE" id="PS50109">
    <property type="entry name" value="HIS_KIN"/>
    <property type="match status" value="1"/>
</dbReference>
<feature type="transmembrane region" description="Helical" evidence="14">
    <location>
        <begin position="44"/>
        <end position="68"/>
    </location>
</feature>
<dbReference type="Gene3D" id="1.20.5.1930">
    <property type="match status" value="1"/>
</dbReference>
<keyword evidence="8 13" id="KW-0418">Kinase</keyword>
<keyword evidence="10 14" id="KW-1133">Transmembrane helix</keyword>
<dbReference type="Pfam" id="PF07730">
    <property type="entry name" value="HisKA_3"/>
    <property type="match status" value="1"/>
</dbReference>
<dbReference type="Gene3D" id="3.30.565.10">
    <property type="entry name" value="Histidine kinase-like ATPase, C-terminal domain"/>
    <property type="match status" value="1"/>
</dbReference>
<evidence type="ECO:0000256" key="2">
    <source>
        <dbReference type="ARBA" id="ARBA00004651"/>
    </source>
</evidence>
<evidence type="ECO:0000256" key="3">
    <source>
        <dbReference type="ARBA" id="ARBA00022475"/>
    </source>
</evidence>
<evidence type="ECO:0000256" key="4">
    <source>
        <dbReference type="ARBA" id="ARBA00022553"/>
    </source>
</evidence>
<dbReference type="InterPro" id="IPR003660">
    <property type="entry name" value="HAMP_dom"/>
</dbReference>
<name>A0ABY5K216_9BACI</name>
<evidence type="ECO:0000256" key="7">
    <source>
        <dbReference type="ARBA" id="ARBA00022741"/>
    </source>
</evidence>
<keyword evidence="4" id="KW-0597">Phosphoprotein</keyword>
<dbReference type="PIRSF" id="PIRSF037431">
    <property type="entry name" value="STHK_LiaS"/>
    <property type="match status" value="1"/>
</dbReference>
<keyword evidence="9 13" id="KW-0067">ATP-binding</keyword>
<dbReference type="PROSITE" id="PS50885">
    <property type="entry name" value="HAMP"/>
    <property type="match status" value="1"/>
</dbReference>
<evidence type="ECO:0000256" key="6">
    <source>
        <dbReference type="ARBA" id="ARBA00022692"/>
    </source>
</evidence>
<evidence type="ECO:0000256" key="5">
    <source>
        <dbReference type="ARBA" id="ARBA00022679"/>
    </source>
</evidence>
<comment type="catalytic activity">
    <reaction evidence="1 13">
        <text>ATP + protein L-histidine = ADP + protein N-phospho-L-histidine.</text>
        <dbReference type="EC" id="2.7.13.3"/>
    </reaction>
</comment>
<dbReference type="GO" id="GO:0016301">
    <property type="term" value="F:kinase activity"/>
    <property type="evidence" value="ECO:0007669"/>
    <property type="project" value="UniProtKB-KW"/>
</dbReference>
<evidence type="ECO:0000256" key="8">
    <source>
        <dbReference type="ARBA" id="ARBA00022777"/>
    </source>
</evidence>
<dbReference type="Proteomes" id="UP001059773">
    <property type="component" value="Chromosome"/>
</dbReference>
<evidence type="ECO:0000259" key="16">
    <source>
        <dbReference type="PROSITE" id="PS50885"/>
    </source>
</evidence>
<comment type="subcellular location">
    <subcellularLocation>
        <location evidence="2 13">Cell membrane</location>
        <topology evidence="2 13">Multi-pass membrane protein</topology>
    </subcellularLocation>
</comment>
<evidence type="ECO:0000256" key="12">
    <source>
        <dbReference type="ARBA" id="ARBA00023136"/>
    </source>
</evidence>
<sequence>MKQWWKSIRFSFIKSHLYVLFLTTCILLAIILSLFVIWEPDWLTAQSIFLFIGLYIVVGFILSLQAGFTQIGNLLKVRLDAISIQIKQFANGNYTSKISTVHEDVDETDRIIVELNDLGDKLQRQVESLQRMADEKADYAKSAHKAAVIEERQRIARDLHDAVSQELFGLAMLSEAALKLFDKKPAVAKEQMQEAVQSAHQAQAEMRALLLHLRPVYLTSGETLEEGVQKLIDALEQKSNLTFQIDIDEMLDLKEVVEEHIFRIIQESLSNILRHANADTVKVEIKRKQEELHLRIEDDGAGFELDNQQDKKASYGLKTMKERSEELGGTFTIRSKKGQGTYIYIRIPNQGSEKGENVL</sequence>
<reference evidence="17" key="1">
    <citation type="submission" date="2022-07" db="EMBL/GenBank/DDBJ databases">
        <title>FELIX.</title>
        <authorList>
            <person name="Wan K.H."/>
            <person name="Park S."/>
            <person name="Lawrence Q."/>
            <person name="Eichenberger J.P."/>
            <person name="Booth B.W."/>
            <person name="Piaggio A.J."/>
            <person name="Chandler J.C."/>
            <person name="Franklin A.B."/>
            <person name="Celniker S.E."/>
        </authorList>
    </citation>
    <scope>NUCLEOTIDE SEQUENCE</scope>
    <source>
        <strain evidence="17">QA-1986 374</strain>
    </source>
</reference>
<feature type="domain" description="Histidine kinase" evidence="15">
    <location>
        <begin position="154"/>
        <end position="351"/>
    </location>
</feature>
<keyword evidence="18" id="KW-1185">Reference proteome</keyword>
<accession>A0ABY5K216</accession>
<dbReference type="InterPro" id="IPR003594">
    <property type="entry name" value="HATPase_dom"/>
</dbReference>
<evidence type="ECO:0000256" key="10">
    <source>
        <dbReference type="ARBA" id="ARBA00022989"/>
    </source>
</evidence>
<proteinExistence type="predicted"/>
<evidence type="ECO:0000256" key="13">
    <source>
        <dbReference type="PIRNR" id="PIRNR037431"/>
    </source>
</evidence>
<dbReference type="EC" id="2.7.13.3" evidence="13"/>
<keyword evidence="3 13" id="KW-1003">Cell membrane</keyword>
<evidence type="ECO:0000313" key="18">
    <source>
        <dbReference type="Proteomes" id="UP001059773"/>
    </source>
</evidence>
<dbReference type="PANTHER" id="PTHR24421">
    <property type="entry name" value="NITRATE/NITRITE SENSOR PROTEIN NARX-RELATED"/>
    <property type="match status" value="1"/>
</dbReference>
<feature type="transmembrane region" description="Helical" evidence="14">
    <location>
        <begin position="16"/>
        <end position="38"/>
    </location>
</feature>
<keyword evidence="6 14" id="KW-0812">Transmembrane</keyword>
<evidence type="ECO:0000256" key="9">
    <source>
        <dbReference type="ARBA" id="ARBA00022840"/>
    </source>
</evidence>
<feature type="domain" description="HAMP" evidence="16">
    <location>
        <begin position="73"/>
        <end position="127"/>
    </location>
</feature>
<dbReference type="InterPro" id="IPR011712">
    <property type="entry name" value="Sig_transdc_His_kin_sub3_dim/P"/>
</dbReference>